<protein>
    <submittedName>
        <fullName evidence="2">Uncharacterized protein</fullName>
    </submittedName>
</protein>
<keyword evidence="1" id="KW-0812">Transmembrane</keyword>
<sequence>MTALLLATAHLVVSAVAARYFRMVMDAGLDWTFFAAGGVTLVLFVAVHRRARVASGPGVTLSLWVARSALLVQVLMVVVALGRGPAL</sequence>
<organism evidence="2 3">
    <name type="scientific">Deinococcus daejeonensis</name>
    <dbReference type="NCBI Taxonomy" id="1007098"/>
    <lineage>
        <taxon>Bacteria</taxon>
        <taxon>Thermotogati</taxon>
        <taxon>Deinococcota</taxon>
        <taxon>Deinococci</taxon>
        <taxon>Deinococcales</taxon>
        <taxon>Deinococcaceae</taxon>
        <taxon>Deinococcus</taxon>
    </lineage>
</organism>
<dbReference type="EMBL" id="BMOR01000034">
    <property type="protein sequence ID" value="GGN46763.1"/>
    <property type="molecule type" value="Genomic_DNA"/>
</dbReference>
<evidence type="ECO:0000313" key="3">
    <source>
        <dbReference type="Proteomes" id="UP000645517"/>
    </source>
</evidence>
<dbReference type="RefSeq" id="WP_189059435.1">
    <property type="nucleotide sequence ID" value="NZ_BMOR01000034.1"/>
</dbReference>
<keyword evidence="1" id="KW-0472">Membrane</keyword>
<feature type="transmembrane region" description="Helical" evidence="1">
    <location>
        <begin position="27"/>
        <end position="47"/>
    </location>
</feature>
<name>A0ABQ2JFY1_9DEIO</name>
<reference evidence="3" key="1">
    <citation type="journal article" date="2019" name="Int. J. Syst. Evol. Microbiol.">
        <title>The Global Catalogue of Microorganisms (GCM) 10K type strain sequencing project: providing services to taxonomists for standard genome sequencing and annotation.</title>
        <authorList>
            <consortium name="The Broad Institute Genomics Platform"/>
            <consortium name="The Broad Institute Genome Sequencing Center for Infectious Disease"/>
            <person name="Wu L."/>
            <person name="Ma J."/>
        </authorList>
    </citation>
    <scope>NUCLEOTIDE SEQUENCE [LARGE SCALE GENOMIC DNA]</scope>
    <source>
        <strain evidence="3">JCM 16918</strain>
    </source>
</reference>
<accession>A0ABQ2JFY1</accession>
<proteinExistence type="predicted"/>
<feature type="transmembrane region" description="Helical" evidence="1">
    <location>
        <begin position="59"/>
        <end position="81"/>
    </location>
</feature>
<dbReference type="Proteomes" id="UP000645517">
    <property type="component" value="Unassembled WGS sequence"/>
</dbReference>
<comment type="caution">
    <text evidence="2">The sequence shown here is derived from an EMBL/GenBank/DDBJ whole genome shotgun (WGS) entry which is preliminary data.</text>
</comment>
<gene>
    <name evidence="2" type="ORF">GCM10010842_37620</name>
</gene>
<evidence type="ECO:0000313" key="2">
    <source>
        <dbReference type="EMBL" id="GGN46763.1"/>
    </source>
</evidence>
<keyword evidence="3" id="KW-1185">Reference proteome</keyword>
<evidence type="ECO:0000256" key="1">
    <source>
        <dbReference type="SAM" id="Phobius"/>
    </source>
</evidence>
<keyword evidence="1" id="KW-1133">Transmembrane helix</keyword>